<dbReference type="Proteomes" id="UP000595437">
    <property type="component" value="Chromosome 3"/>
</dbReference>
<dbReference type="AlphaFoldDB" id="A0A7T8KCN8"/>
<evidence type="ECO:0000256" key="1">
    <source>
        <dbReference type="SAM" id="Coils"/>
    </source>
</evidence>
<evidence type="ECO:0000313" key="5">
    <source>
        <dbReference type="Proteomes" id="UP000595437"/>
    </source>
</evidence>
<evidence type="ECO:0000313" key="3">
    <source>
        <dbReference type="EMBL" id="QQP53235.1"/>
    </source>
</evidence>
<protein>
    <submittedName>
        <fullName evidence="4">Uncharacterized protein</fullName>
    </submittedName>
</protein>
<keyword evidence="5" id="KW-1185">Reference proteome</keyword>
<accession>A0A7T8KCN8</accession>
<evidence type="ECO:0000313" key="4">
    <source>
        <dbReference type="EMBL" id="QQP53453.1"/>
    </source>
</evidence>
<evidence type="ECO:0000256" key="2">
    <source>
        <dbReference type="SAM" id="MobiDB-lite"/>
    </source>
</evidence>
<reference evidence="4" key="2">
    <citation type="journal article" name="Sci. Data">
        <title>Chromosome-scale genome assembly of the sea louse Caligus rogercresseyi by SMRT sequencing and Hi-C analysis.</title>
        <authorList>
            <person name="Gallardo-Escarate C."/>
            <person name="Valenzuela-Munoz V."/>
            <person name="Nunez-Acuna G."/>
            <person name="Valenzuela-Miranda D."/>
            <person name="Goncalves A.T."/>
            <person name="Escobar-Sepulveda H."/>
            <person name="Liachko I."/>
            <person name="Nelson B."/>
            <person name="Roberts S."/>
            <person name="Warren W."/>
        </authorList>
    </citation>
    <scope>NUCLEOTIDE SEQUENCE</scope>
    <source>
        <tissue evidence="4">Whole tissue</tissue>
    </source>
</reference>
<dbReference type="Proteomes" id="UP000595437">
    <property type="component" value="Chromosome 4"/>
</dbReference>
<reference evidence="5" key="1">
    <citation type="submission" date="2021-01" db="EMBL/GenBank/DDBJ databases">
        <title>Caligus Genome Assembly.</title>
        <authorList>
            <person name="Gallardo-Escarate C."/>
        </authorList>
    </citation>
    <scope>NUCLEOTIDE SEQUENCE [LARGE SCALE GENOMIC DNA]</scope>
</reference>
<feature type="region of interest" description="Disordered" evidence="2">
    <location>
        <begin position="154"/>
        <end position="174"/>
    </location>
</feature>
<feature type="coiled-coil region" evidence="1">
    <location>
        <begin position="112"/>
        <end position="146"/>
    </location>
</feature>
<sequence length="669" mass="74848">MVFISRKDIYGKLKEKKLVESRVEFDSTCRKGNWQSKKGKVAAEAIFEAFDLDHDKKGNLLNKVLKFLNSKPEKADGLEIGAAKRPRINMDMSIDEDDLDVSMYEEPEEITVNKLQEKIKELEGKLAVTTVERDEARAEVTRLENVVKSGQPDPIKSLFGKTMSPTKSNGSGGVKKFQRQMEKIGLQAVSFGVAGRHCNYVLKLVAFELGLEADDVPSTRTLNDWRQKRLPVLIKRQISERILAAEHVGILVDDTALRAPLKMSAIGMVCSSGTYTLVDMVQTDAKNGEQLADQVIRRLELLPQFESFRLKLKYIQSDQGSSQVKANRLIVDHFNNMPERQGLPPLISIYCGLHTIINVDSRLTSYLAASCPKAHELLHNVKILFGCRLRSTWSKSNLTKNLEVLIKMRSPFVTDIGSRIKTTTVNGQALILHEKAVWHAVQSNGCDKAVSTVALMNGDDYCEVLCCVAIPWMLFSSCLNRLHSAFNSKCCYGQMRAIINETTDKLNEATSVKPLIDSLKEGTDQDVSTAAVSLGHTFASLNRSAKNRVNRHLVGAIEQLRIKLDKDIAMFTQLGELGLVSHTEKLAWSNTPTEASFATLKYFDLSKSTMKLGNIVQLTIGHVNRIAEWMTDCDTTPAERKELLDARVMEQRRLDQSFLASTYGTDFEI</sequence>
<keyword evidence="1" id="KW-0175">Coiled coil</keyword>
<organism evidence="4 5">
    <name type="scientific">Caligus rogercresseyi</name>
    <name type="common">Sea louse</name>
    <dbReference type="NCBI Taxonomy" id="217165"/>
    <lineage>
        <taxon>Eukaryota</taxon>
        <taxon>Metazoa</taxon>
        <taxon>Ecdysozoa</taxon>
        <taxon>Arthropoda</taxon>
        <taxon>Crustacea</taxon>
        <taxon>Multicrustacea</taxon>
        <taxon>Hexanauplia</taxon>
        <taxon>Copepoda</taxon>
        <taxon>Siphonostomatoida</taxon>
        <taxon>Caligidae</taxon>
        <taxon>Caligus</taxon>
    </lineage>
</organism>
<proteinExistence type="predicted"/>
<gene>
    <name evidence="3" type="ORF">FKW44_005645</name>
    <name evidence="4" type="ORF">FKW44_005947</name>
</gene>
<dbReference type="EMBL" id="CP045892">
    <property type="protein sequence ID" value="QQP53235.1"/>
    <property type="molecule type" value="Genomic_DNA"/>
</dbReference>
<dbReference type="EMBL" id="CP045893">
    <property type="protein sequence ID" value="QQP53453.1"/>
    <property type="molecule type" value="Genomic_DNA"/>
</dbReference>
<name>A0A7T8KCN8_CALRO</name>